<dbReference type="PROSITE" id="PS50801">
    <property type="entry name" value="STAS"/>
    <property type="match status" value="1"/>
</dbReference>
<dbReference type="InterPro" id="IPR052746">
    <property type="entry name" value="MlaB_ABC_Transporter"/>
</dbReference>
<dbReference type="InterPro" id="IPR036513">
    <property type="entry name" value="STAS_dom_sf"/>
</dbReference>
<protein>
    <submittedName>
        <fullName evidence="2">STAS domain-containing protein</fullName>
    </submittedName>
</protein>
<feature type="domain" description="STAS" evidence="1">
    <location>
        <begin position="1"/>
        <end position="94"/>
    </location>
</feature>
<gene>
    <name evidence="2" type="ORF">J1M35_03895</name>
</gene>
<dbReference type="KEGG" id="otd:J1M35_03895"/>
<proteinExistence type="predicted"/>
<sequence length="94" mass="10310">MLVLPAELTHVQAPICLNMLREAARAGKEPLVLVDATALTRFDSSALAVLLECRREVLHDGRRFAVRGLAPRLRELAGLYGIAELLPEPVAVRE</sequence>
<dbReference type="InterPro" id="IPR002645">
    <property type="entry name" value="STAS_dom"/>
</dbReference>
<dbReference type="PANTHER" id="PTHR35849:SF2">
    <property type="entry name" value="BLR2341 PROTEIN"/>
    <property type="match status" value="1"/>
</dbReference>
<organism evidence="2 3">
    <name type="scientific">Ottowia testudinis</name>
    <dbReference type="NCBI Taxonomy" id="2816950"/>
    <lineage>
        <taxon>Bacteria</taxon>
        <taxon>Pseudomonadati</taxon>
        <taxon>Pseudomonadota</taxon>
        <taxon>Betaproteobacteria</taxon>
        <taxon>Burkholderiales</taxon>
        <taxon>Comamonadaceae</taxon>
        <taxon>Ottowia</taxon>
    </lineage>
</organism>
<dbReference type="CDD" id="cd07043">
    <property type="entry name" value="STAS_anti-anti-sigma_factors"/>
    <property type="match status" value="1"/>
</dbReference>
<dbReference type="Gene3D" id="3.30.750.24">
    <property type="entry name" value="STAS domain"/>
    <property type="match status" value="1"/>
</dbReference>
<evidence type="ECO:0000313" key="3">
    <source>
        <dbReference type="Proteomes" id="UP000663903"/>
    </source>
</evidence>
<dbReference type="InterPro" id="IPR058548">
    <property type="entry name" value="MlaB-like_STAS"/>
</dbReference>
<accession>A0A975CHV1</accession>
<dbReference type="Proteomes" id="UP000663903">
    <property type="component" value="Chromosome"/>
</dbReference>
<dbReference type="EMBL" id="CP071796">
    <property type="protein sequence ID" value="QTD46062.1"/>
    <property type="molecule type" value="Genomic_DNA"/>
</dbReference>
<reference evidence="2" key="1">
    <citation type="submission" date="2021-03" db="EMBL/GenBank/DDBJ databases">
        <title>Ottowia sp. 27C isolated from the cloaca of a Giant Asian pond turtle (Heosemys grandis).</title>
        <authorList>
            <person name="Spergser J."/>
            <person name="Busse H.-J."/>
        </authorList>
    </citation>
    <scope>NUCLEOTIDE SEQUENCE</scope>
    <source>
        <strain evidence="2">27C</strain>
    </source>
</reference>
<dbReference type="RefSeq" id="WP_208009961.1">
    <property type="nucleotide sequence ID" value="NZ_CP071796.1"/>
</dbReference>
<dbReference type="PANTHER" id="PTHR35849">
    <property type="entry name" value="BLR2341 PROTEIN"/>
    <property type="match status" value="1"/>
</dbReference>
<evidence type="ECO:0000313" key="2">
    <source>
        <dbReference type="EMBL" id="QTD46062.1"/>
    </source>
</evidence>
<dbReference type="AlphaFoldDB" id="A0A975CHV1"/>
<evidence type="ECO:0000259" key="1">
    <source>
        <dbReference type="PROSITE" id="PS50801"/>
    </source>
</evidence>
<dbReference type="Pfam" id="PF13466">
    <property type="entry name" value="STAS_2"/>
    <property type="match status" value="1"/>
</dbReference>
<name>A0A975CHV1_9BURK</name>
<dbReference type="SUPFAM" id="SSF52091">
    <property type="entry name" value="SpoIIaa-like"/>
    <property type="match status" value="1"/>
</dbReference>
<keyword evidence="3" id="KW-1185">Reference proteome</keyword>